<dbReference type="Pfam" id="PF13884">
    <property type="entry name" value="Peptidase_S74"/>
    <property type="match status" value="1"/>
</dbReference>
<sequence>MYLSITQGSGAASKAVVLNSTLDHSGIGDLAITRSFIASTSVSTPTVVCDTISKVGTQIMTATVLNINPTTLQLRGTIISTSAIELNYLSTISPGTVGNGKAMVVDGFGSIAGLNSISAVSLSTSGNITVGGVINGFLAYANQSAIQSLGLLTEYNIGASNPLDAYITIVGSGLSYTDSGFTSCIRMTGPNATPVIGNILISNGSSANAMWIGTHTNNVIFGTNSSTKMVLTAAGRLGIGVGSPSCPLDVSGSVSSTIDSAGSGVAYFTRSSGLVSTIGPLSSINISIKASNAFLAGSGFYTTSDVRRKKDFAELSDDVADAMLSVSPVLYRYKTQTDSTPLQLGYRAQDLIKGRLTHVINFTDVNDLPIEDPEVDTANVQYSVDYSKVVCLLHKLVLRQQFQIDELKNMLKLFLI</sequence>
<evidence type="ECO:0000313" key="2">
    <source>
        <dbReference type="Proteomes" id="UP000774804"/>
    </source>
</evidence>
<dbReference type="Gene3D" id="1.10.10.10">
    <property type="entry name" value="Winged helix-like DNA-binding domain superfamily/Winged helix DNA-binding domain"/>
    <property type="match status" value="1"/>
</dbReference>
<dbReference type="EMBL" id="RCMI01000091">
    <property type="protein sequence ID" value="KAG2936093.1"/>
    <property type="molecule type" value="Genomic_DNA"/>
</dbReference>
<dbReference type="AlphaFoldDB" id="A0A8T1D725"/>
<dbReference type="VEuPathDB" id="FungiDB:PC110_g5625"/>
<protein>
    <submittedName>
        <fullName evidence="1">Uncharacterized protein</fullName>
    </submittedName>
</protein>
<dbReference type="InterPro" id="IPR030392">
    <property type="entry name" value="S74_ICA"/>
</dbReference>
<dbReference type="PROSITE" id="PS51688">
    <property type="entry name" value="ICA"/>
    <property type="match status" value="1"/>
</dbReference>
<accession>A0A8T1D725</accession>
<organism evidence="1 2">
    <name type="scientific">Phytophthora cactorum</name>
    <dbReference type="NCBI Taxonomy" id="29920"/>
    <lineage>
        <taxon>Eukaryota</taxon>
        <taxon>Sar</taxon>
        <taxon>Stramenopiles</taxon>
        <taxon>Oomycota</taxon>
        <taxon>Peronosporomycetes</taxon>
        <taxon>Peronosporales</taxon>
        <taxon>Peronosporaceae</taxon>
        <taxon>Phytophthora</taxon>
    </lineage>
</organism>
<comment type="caution">
    <text evidence="1">The sequence shown here is derived from an EMBL/GenBank/DDBJ whole genome shotgun (WGS) entry which is preliminary data.</text>
</comment>
<reference evidence="1" key="1">
    <citation type="submission" date="2018-10" db="EMBL/GenBank/DDBJ databases">
        <title>Effector identification in a new, highly contiguous assembly of the strawberry crown rot pathogen Phytophthora cactorum.</title>
        <authorList>
            <person name="Armitage A.D."/>
            <person name="Nellist C.F."/>
            <person name="Bates H."/>
            <person name="Vickerstaff R.J."/>
            <person name="Harrison R.J."/>
        </authorList>
    </citation>
    <scope>NUCLEOTIDE SEQUENCE</scope>
    <source>
        <strain evidence="1">4032</strain>
    </source>
</reference>
<proteinExistence type="predicted"/>
<evidence type="ECO:0000313" key="1">
    <source>
        <dbReference type="EMBL" id="KAG2936093.1"/>
    </source>
</evidence>
<name>A0A8T1D725_9STRA</name>
<dbReference type="Proteomes" id="UP000774804">
    <property type="component" value="Unassembled WGS sequence"/>
</dbReference>
<dbReference type="InterPro" id="IPR036388">
    <property type="entry name" value="WH-like_DNA-bd_sf"/>
</dbReference>
<gene>
    <name evidence="1" type="ORF">PC115_g4666</name>
</gene>